<protein>
    <submittedName>
        <fullName evidence="2">Uncharacterized protein</fullName>
    </submittedName>
</protein>
<evidence type="ECO:0000256" key="1">
    <source>
        <dbReference type="SAM" id="MobiDB-lite"/>
    </source>
</evidence>
<dbReference type="AlphaFoldDB" id="A0A815T0U9"/>
<feature type="non-terminal residue" evidence="2">
    <location>
        <position position="1"/>
    </location>
</feature>
<gene>
    <name evidence="2" type="ORF">IZO911_LOCUS44913</name>
</gene>
<dbReference type="EMBL" id="CAJNOE010003121">
    <property type="protein sequence ID" value="CAF1499072.1"/>
    <property type="molecule type" value="Genomic_DNA"/>
</dbReference>
<name>A0A815T0U9_9BILA</name>
<reference evidence="2" key="1">
    <citation type="submission" date="2021-02" db="EMBL/GenBank/DDBJ databases">
        <authorList>
            <person name="Nowell W R."/>
        </authorList>
    </citation>
    <scope>NUCLEOTIDE SEQUENCE</scope>
</reference>
<sequence>ADNLNHIDENETISPIPSKKISSRRSLPVPYQSQSPMFEKKISSRRSLPVPYQSQSPMFEKVKKD</sequence>
<organism evidence="2 3">
    <name type="scientific">Adineta steineri</name>
    <dbReference type="NCBI Taxonomy" id="433720"/>
    <lineage>
        <taxon>Eukaryota</taxon>
        <taxon>Metazoa</taxon>
        <taxon>Spiralia</taxon>
        <taxon>Gnathifera</taxon>
        <taxon>Rotifera</taxon>
        <taxon>Eurotatoria</taxon>
        <taxon>Bdelloidea</taxon>
        <taxon>Adinetida</taxon>
        <taxon>Adinetidae</taxon>
        <taxon>Adineta</taxon>
    </lineage>
</organism>
<feature type="region of interest" description="Disordered" evidence="1">
    <location>
        <begin position="1"/>
        <end position="65"/>
    </location>
</feature>
<evidence type="ECO:0000313" key="3">
    <source>
        <dbReference type="Proteomes" id="UP000663860"/>
    </source>
</evidence>
<proteinExistence type="predicted"/>
<evidence type="ECO:0000313" key="2">
    <source>
        <dbReference type="EMBL" id="CAF1499072.1"/>
    </source>
</evidence>
<dbReference type="Proteomes" id="UP000663860">
    <property type="component" value="Unassembled WGS sequence"/>
</dbReference>
<feature type="compositionally biased region" description="Low complexity" evidence="1">
    <location>
        <begin position="13"/>
        <end position="26"/>
    </location>
</feature>
<accession>A0A815T0U9</accession>
<comment type="caution">
    <text evidence="2">The sequence shown here is derived from an EMBL/GenBank/DDBJ whole genome shotgun (WGS) entry which is preliminary data.</text>
</comment>